<keyword evidence="2 5" id="KW-0732">Signal</keyword>
<sequence length="535" mass="58969">MYEPNVLRHAPRSRKLLAMLAMASSLSLAGQAHADTTVHAVMHAALRALDPVASSATIARNYGYMVYDTLIGLDADNRLQPQMAEWTVADDRLSYTFTLRDGLLWHDGTAVTSRDCIASLKRWGVFDAGGKLLMANVESLEPLNDKQFVLKLERPFGDVLELIAKPSSVAPFIMPQQVAETAPGQPLANHIGSGPFRFVDAEFQPGVKAVFEKFTDYKPRDEAPSGTAGSKRVFVDRVEWINMPDMQTTVNAINSGDIDYIERTPFDLLPLLEANPDITSGVLDTLGMQTLARMNFLQPPFDDLRIRRAALLAIQQKDVLAALVGDPRYYQLCGSVFGCNTEQSTEVGAESLLKDGNLAEARRLLEEAGYAKTPVVILQPSDVATLAPQPMVVAQQLRKAGFNVELKQMDWQTLVSQRASKKSPAEGGWNMIFTNFAVDSIWSPAVNPTLIATGDDDAWFGWPKDERLEALRSEFSLSTDPARRKALSEAVQQRAMDQAIVVPLGQFQNVTSWRNDLSDIVHGTVTAFWGMKKAD</sequence>
<feature type="signal peptide" evidence="5">
    <location>
        <begin position="1"/>
        <end position="34"/>
    </location>
</feature>
<dbReference type="GO" id="GO:0043190">
    <property type="term" value="C:ATP-binding cassette (ABC) transporter complex"/>
    <property type="evidence" value="ECO:0007669"/>
    <property type="project" value="InterPro"/>
</dbReference>
<gene>
    <name evidence="7" type="ORF">SAMN05216588_13616</name>
</gene>
<keyword evidence="4" id="KW-0653">Protein transport</keyword>
<evidence type="ECO:0000259" key="6">
    <source>
        <dbReference type="Pfam" id="PF00496"/>
    </source>
</evidence>
<dbReference type="InterPro" id="IPR039424">
    <property type="entry name" value="SBP_5"/>
</dbReference>
<evidence type="ECO:0000256" key="4">
    <source>
        <dbReference type="ARBA" id="ARBA00022927"/>
    </source>
</evidence>
<dbReference type="EMBL" id="FNDG01000036">
    <property type="protein sequence ID" value="SDJ04706.1"/>
    <property type="molecule type" value="Genomic_DNA"/>
</dbReference>
<dbReference type="PANTHER" id="PTHR30290:SF38">
    <property type="entry name" value="D,D-DIPEPTIDE-BINDING PERIPLASMIC PROTEIN DDPA-RELATED"/>
    <property type="match status" value="1"/>
</dbReference>
<evidence type="ECO:0000313" key="7">
    <source>
        <dbReference type="EMBL" id="SDJ04706.1"/>
    </source>
</evidence>
<dbReference type="Gene3D" id="3.10.105.10">
    <property type="entry name" value="Dipeptide-binding Protein, Domain 3"/>
    <property type="match status" value="1"/>
</dbReference>
<dbReference type="PANTHER" id="PTHR30290">
    <property type="entry name" value="PERIPLASMIC BINDING COMPONENT OF ABC TRANSPORTER"/>
    <property type="match status" value="1"/>
</dbReference>
<evidence type="ECO:0000313" key="8">
    <source>
        <dbReference type="Proteomes" id="UP000198606"/>
    </source>
</evidence>
<accession>A0A1G8QJ72</accession>
<dbReference type="InterPro" id="IPR030678">
    <property type="entry name" value="Peptide/Ni-bd"/>
</dbReference>
<keyword evidence="3" id="KW-0571">Peptide transport</keyword>
<comment type="similarity">
    <text evidence="1">Belongs to the bacterial solute-binding protein 5 family.</text>
</comment>
<dbReference type="GO" id="GO:1904680">
    <property type="term" value="F:peptide transmembrane transporter activity"/>
    <property type="evidence" value="ECO:0007669"/>
    <property type="project" value="TreeGrafter"/>
</dbReference>
<name>A0A1G8QJ72_9GAMM</name>
<dbReference type="Gene3D" id="3.90.76.10">
    <property type="entry name" value="Dipeptide-binding Protein, Domain 1"/>
    <property type="match status" value="1"/>
</dbReference>
<dbReference type="GO" id="GO:0015833">
    <property type="term" value="P:peptide transport"/>
    <property type="evidence" value="ECO:0007669"/>
    <property type="project" value="UniProtKB-KW"/>
</dbReference>
<organism evidence="7 8">
    <name type="scientific">Phytopseudomonas flavescens</name>
    <dbReference type="NCBI Taxonomy" id="29435"/>
    <lineage>
        <taxon>Bacteria</taxon>
        <taxon>Pseudomonadati</taxon>
        <taxon>Pseudomonadota</taxon>
        <taxon>Gammaproteobacteria</taxon>
        <taxon>Pseudomonadales</taxon>
        <taxon>Pseudomonadaceae</taxon>
        <taxon>Phytopseudomonas</taxon>
    </lineage>
</organism>
<dbReference type="PIRSF" id="PIRSF002741">
    <property type="entry name" value="MppA"/>
    <property type="match status" value="1"/>
</dbReference>
<keyword evidence="4" id="KW-0813">Transport</keyword>
<dbReference type="Gene3D" id="3.40.190.10">
    <property type="entry name" value="Periplasmic binding protein-like II"/>
    <property type="match status" value="1"/>
</dbReference>
<dbReference type="CDD" id="cd08502">
    <property type="entry name" value="PBP2_NikA_DppA_OppA_like_16"/>
    <property type="match status" value="1"/>
</dbReference>
<feature type="chain" id="PRO_5011730083" evidence="5">
    <location>
        <begin position="35"/>
        <end position="535"/>
    </location>
</feature>
<dbReference type="STRING" id="29435.SAMN05216588_13616"/>
<reference evidence="7 8" key="1">
    <citation type="submission" date="2016-10" db="EMBL/GenBank/DDBJ databases">
        <authorList>
            <person name="de Groot N.N."/>
        </authorList>
    </citation>
    <scope>NUCLEOTIDE SEQUENCE [LARGE SCALE GENOMIC DNA]</scope>
    <source>
        <strain evidence="7 8">LMG 18387</strain>
    </source>
</reference>
<evidence type="ECO:0000256" key="1">
    <source>
        <dbReference type="ARBA" id="ARBA00005695"/>
    </source>
</evidence>
<dbReference type="GO" id="GO:0030288">
    <property type="term" value="C:outer membrane-bounded periplasmic space"/>
    <property type="evidence" value="ECO:0007669"/>
    <property type="project" value="UniProtKB-ARBA"/>
</dbReference>
<dbReference type="GO" id="GO:0015031">
    <property type="term" value="P:protein transport"/>
    <property type="evidence" value="ECO:0007669"/>
    <property type="project" value="UniProtKB-KW"/>
</dbReference>
<dbReference type="InterPro" id="IPR000914">
    <property type="entry name" value="SBP_5_dom"/>
</dbReference>
<dbReference type="Proteomes" id="UP000198606">
    <property type="component" value="Unassembled WGS sequence"/>
</dbReference>
<feature type="domain" description="Solute-binding protein family 5" evidence="6">
    <location>
        <begin position="79"/>
        <end position="447"/>
    </location>
</feature>
<protein>
    <submittedName>
        <fullName evidence="7">Peptide/nickel transport system substrate-binding protein</fullName>
    </submittedName>
</protein>
<evidence type="ECO:0000256" key="5">
    <source>
        <dbReference type="SAM" id="SignalP"/>
    </source>
</evidence>
<dbReference type="SUPFAM" id="SSF53850">
    <property type="entry name" value="Periplasmic binding protein-like II"/>
    <property type="match status" value="1"/>
</dbReference>
<evidence type="ECO:0000256" key="3">
    <source>
        <dbReference type="ARBA" id="ARBA00022856"/>
    </source>
</evidence>
<dbReference type="Pfam" id="PF00496">
    <property type="entry name" value="SBP_bac_5"/>
    <property type="match status" value="1"/>
</dbReference>
<evidence type="ECO:0000256" key="2">
    <source>
        <dbReference type="ARBA" id="ARBA00022729"/>
    </source>
</evidence>
<dbReference type="RefSeq" id="WP_084308908.1">
    <property type="nucleotide sequence ID" value="NZ_FNDG01000036.1"/>
</dbReference>
<dbReference type="AlphaFoldDB" id="A0A1G8QJ72"/>
<proteinExistence type="inferred from homology"/>